<keyword evidence="2" id="KW-1185">Reference proteome</keyword>
<dbReference type="EMBL" id="DS178309">
    <property type="protein sequence ID" value="EFP87816.1"/>
    <property type="molecule type" value="Genomic_DNA"/>
</dbReference>
<name>E3KU41_PUCGT</name>
<dbReference type="Proteomes" id="UP000008783">
    <property type="component" value="Unassembled WGS sequence"/>
</dbReference>
<proteinExistence type="predicted"/>
<evidence type="ECO:0000313" key="1">
    <source>
        <dbReference type="EMBL" id="EFP87816.1"/>
    </source>
</evidence>
<gene>
    <name evidence="1" type="ORF">PGTG_14531</name>
</gene>
<dbReference type="KEGG" id="pgr:PGTG_14531"/>
<dbReference type="AlphaFoldDB" id="E3KU41"/>
<reference key="1">
    <citation type="submission" date="2007-01" db="EMBL/GenBank/DDBJ databases">
        <title>The Genome Sequence of Puccinia graminis f. sp. tritici Strain CRL 75-36-700-3.</title>
        <authorList>
            <consortium name="The Broad Institute Genome Sequencing Platform"/>
            <person name="Birren B."/>
            <person name="Lander E."/>
            <person name="Galagan J."/>
            <person name="Nusbaum C."/>
            <person name="Devon K."/>
            <person name="Cuomo C."/>
            <person name="Jaffe D."/>
            <person name="Butler J."/>
            <person name="Alvarez P."/>
            <person name="Gnerre S."/>
            <person name="Grabherr M."/>
            <person name="Mauceli E."/>
            <person name="Brockman W."/>
            <person name="Young S."/>
            <person name="LaButti K."/>
            <person name="Sykes S."/>
            <person name="DeCaprio D."/>
            <person name="Crawford M."/>
            <person name="Koehrsen M."/>
            <person name="Engels R."/>
            <person name="Montgomery P."/>
            <person name="Pearson M."/>
            <person name="Howarth C."/>
            <person name="Larson L."/>
            <person name="White J."/>
            <person name="Zeng Q."/>
            <person name="Kodira C."/>
            <person name="Yandava C."/>
            <person name="Alvarado L."/>
            <person name="O'Leary S."/>
            <person name="Szabo L."/>
            <person name="Dean R."/>
            <person name="Schein J."/>
        </authorList>
    </citation>
    <scope>NUCLEOTIDE SEQUENCE</scope>
    <source>
        <strain>CRL 75-36-700-3</strain>
    </source>
</reference>
<reference evidence="2" key="2">
    <citation type="journal article" date="2011" name="Proc. Natl. Acad. Sci. U.S.A.">
        <title>Obligate biotrophy features unraveled by the genomic analysis of rust fungi.</title>
        <authorList>
            <person name="Duplessis S."/>
            <person name="Cuomo C.A."/>
            <person name="Lin Y.-C."/>
            <person name="Aerts A."/>
            <person name="Tisserant E."/>
            <person name="Veneault-Fourrey C."/>
            <person name="Joly D.L."/>
            <person name="Hacquard S."/>
            <person name="Amselem J."/>
            <person name="Cantarel B.L."/>
            <person name="Chiu R."/>
            <person name="Coutinho P.M."/>
            <person name="Feau N."/>
            <person name="Field M."/>
            <person name="Frey P."/>
            <person name="Gelhaye E."/>
            <person name="Goldberg J."/>
            <person name="Grabherr M.G."/>
            <person name="Kodira C.D."/>
            <person name="Kohler A."/>
            <person name="Kuees U."/>
            <person name="Lindquist E.A."/>
            <person name="Lucas S.M."/>
            <person name="Mago R."/>
            <person name="Mauceli E."/>
            <person name="Morin E."/>
            <person name="Murat C."/>
            <person name="Pangilinan J.L."/>
            <person name="Park R."/>
            <person name="Pearson M."/>
            <person name="Quesneville H."/>
            <person name="Rouhier N."/>
            <person name="Sakthikumar S."/>
            <person name="Salamov A.A."/>
            <person name="Schmutz J."/>
            <person name="Selles B."/>
            <person name="Shapiro H."/>
            <person name="Tanguay P."/>
            <person name="Tuskan G.A."/>
            <person name="Henrissat B."/>
            <person name="Van de Peer Y."/>
            <person name="Rouze P."/>
            <person name="Ellis J.G."/>
            <person name="Dodds P.N."/>
            <person name="Schein J.E."/>
            <person name="Zhong S."/>
            <person name="Hamelin R.C."/>
            <person name="Grigoriev I.V."/>
            <person name="Szabo L.J."/>
            <person name="Martin F."/>
        </authorList>
    </citation>
    <scope>NUCLEOTIDE SEQUENCE [LARGE SCALE GENOMIC DNA]</scope>
    <source>
        <strain evidence="2">CRL 75-36-700-3 / race SCCL</strain>
    </source>
</reference>
<organism evidence="1 2">
    <name type="scientific">Puccinia graminis f. sp. tritici (strain CRL 75-36-700-3 / race SCCL)</name>
    <name type="common">Black stem rust fungus</name>
    <dbReference type="NCBI Taxonomy" id="418459"/>
    <lineage>
        <taxon>Eukaryota</taxon>
        <taxon>Fungi</taxon>
        <taxon>Dikarya</taxon>
        <taxon>Basidiomycota</taxon>
        <taxon>Pucciniomycotina</taxon>
        <taxon>Pucciniomycetes</taxon>
        <taxon>Pucciniales</taxon>
        <taxon>Pucciniaceae</taxon>
        <taxon>Puccinia</taxon>
    </lineage>
</organism>
<protein>
    <submittedName>
        <fullName evidence="1">Uncharacterized protein</fullName>
    </submittedName>
</protein>
<dbReference type="HOGENOM" id="CLU_1778393_0_0_1"/>
<accession>E3KU41</accession>
<dbReference type="RefSeq" id="XP_003332235.1">
    <property type="nucleotide sequence ID" value="XM_003332187.1"/>
</dbReference>
<sequence length="146" mass="15743">MPGSDHRESYRVARCPVPTTGKATAFLHDRSWLLKVAPVRSRPPGKLPLFSMAGPGREESYCRCPGPAKENSSRPVPVIRRGADLVDGRSRPSIVAAGREESYCRCPGPAKENSSRPVPVIRRGADLVDGRSRPSIVAALMNGPSD</sequence>
<evidence type="ECO:0000313" key="2">
    <source>
        <dbReference type="Proteomes" id="UP000008783"/>
    </source>
</evidence>
<dbReference type="VEuPathDB" id="FungiDB:PGTG_14531"/>
<dbReference type="InParanoid" id="E3KU41"/>
<dbReference type="GeneID" id="10534714"/>